<keyword evidence="2" id="KW-0614">Plasmid</keyword>
<evidence type="ECO:0000313" key="2">
    <source>
        <dbReference type="EMBL" id="EST18076.1"/>
    </source>
</evidence>
<protein>
    <submittedName>
        <fullName evidence="2">Uncharacterized protein</fullName>
    </submittedName>
</protein>
<organism evidence="2 3">
    <name type="scientific">Streptomyces roseochromogenus subsp. oscitans DS 12.976</name>
    <dbReference type="NCBI Taxonomy" id="1352936"/>
    <lineage>
        <taxon>Bacteria</taxon>
        <taxon>Bacillati</taxon>
        <taxon>Actinomycetota</taxon>
        <taxon>Actinomycetes</taxon>
        <taxon>Kitasatosporales</taxon>
        <taxon>Streptomycetaceae</taxon>
        <taxon>Streptomyces</taxon>
    </lineage>
</organism>
<dbReference type="EMBL" id="AWQX01000398">
    <property type="protein sequence ID" value="EST18076.1"/>
    <property type="molecule type" value="Genomic_DNA"/>
</dbReference>
<name>V6JFX9_STRRC</name>
<evidence type="ECO:0000256" key="1">
    <source>
        <dbReference type="SAM" id="MobiDB-lite"/>
    </source>
</evidence>
<comment type="caution">
    <text evidence="2">The sequence shown here is derived from an EMBL/GenBank/DDBJ whole genome shotgun (WGS) entry which is preliminary data.</text>
</comment>
<evidence type="ECO:0000313" key="3">
    <source>
        <dbReference type="Proteomes" id="UP000017984"/>
    </source>
</evidence>
<feature type="region of interest" description="Disordered" evidence="1">
    <location>
        <begin position="89"/>
        <end position="114"/>
    </location>
</feature>
<dbReference type="Proteomes" id="UP000017984">
    <property type="component" value="Plasmid pSros1"/>
</dbReference>
<keyword evidence="3" id="KW-1185">Reference proteome</keyword>
<dbReference type="PATRIC" id="fig|1352936.5.peg.9519"/>
<feature type="compositionally biased region" description="Gly residues" evidence="1">
    <location>
        <begin position="101"/>
        <end position="114"/>
    </location>
</feature>
<sequence>MERDRQTQGMDGGVPLGTQEERLRQLAAIRRRATRVAVALVREPFSASTHEQMRAFVAEDADEALALAQELVALPEDVLRGWMDRLCRDGRRGEDPRRSGTAGGWVAGGEGAAG</sequence>
<dbReference type="HOGENOM" id="CLU_2119812_0_0_11"/>
<proteinExistence type="predicted"/>
<feature type="compositionally biased region" description="Basic and acidic residues" evidence="1">
    <location>
        <begin position="89"/>
        <end position="98"/>
    </location>
</feature>
<gene>
    <name evidence="2" type="ORF">M878_45775</name>
</gene>
<dbReference type="AlphaFoldDB" id="V6JFX9"/>
<accession>V6JFX9</accession>
<geneLocation type="plasmid" evidence="2 3">
    <name>pSros1</name>
</geneLocation>
<reference evidence="2 3" key="1">
    <citation type="journal article" date="2014" name="Genome Announc.">
        <title>Draft Genome Sequence of Streptomyces roseochromogenes subsp. oscitans DS 12.976, Producer of the Aminocoumarin Antibiotic Clorobiocin.</title>
        <authorList>
            <person name="Ruckert C."/>
            <person name="Kalinowski J."/>
            <person name="Heide L."/>
            <person name="Apel A.K."/>
        </authorList>
    </citation>
    <scope>NUCLEOTIDE SEQUENCE [LARGE SCALE GENOMIC DNA]</scope>
    <source>
        <strain evidence="2 3">DS 12.976</strain>
        <plasmid evidence="2">pSros1</plasmid>
    </source>
</reference>